<proteinExistence type="predicted"/>
<sequence length="58" mass="6371">MTATSRSFSKGVGMDGLHRQSSMIFTLDQNRMKDGTEYQTMYCASLQGGVLILGLSHI</sequence>
<organism evidence="1 2">
    <name type="scientific">Botryotinia fuckeliana (strain T4)</name>
    <name type="common">Noble rot fungus</name>
    <name type="synonym">Botrytis cinerea</name>
    <dbReference type="NCBI Taxonomy" id="999810"/>
    <lineage>
        <taxon>Eukaryota</taxon>
        <taxon>Fungi</taxon>
        <taxon>Dikarya</taxon>
        <taxon>Ascomycota</taxon>
        <taxon>Pezizomycotina</taxon>
        <taxon>Leotiomycetes</taxon>
        <taxon>Helotiales</taxon>
        <taxon>Sclerotiniaceae</taxon>
        <taxon>Botrytis</taxon>
    </lineage>
</organism>
<dbReference type="HOGENOM" id="CLU_2978901_0_0_1"/>
<dbReference type="Proteomes" id="UP000008177">
    <property type="component" value="Unplaced contigs"/>
</dbReference>
<reference evidence="2" key="1">
    <citation type="journal article" date="2011" name="PLoS Genet.">
        <title>Genomic analysis of the necrotrophic fungal pathogens Sclerotinia sclerotiorum and Botrytis cinerea.</title>
        <authorList>
            <person name="Amselem J."/>
            <person name="Cuomo C.A."/>
            <person name="van Kan J.A."/>
            <person name="Viaud M."/>
            <person name="Benito E.P."/>
            <person name="Couloux A."/>
            <person name="Coutinho P.M."/>
            <person name="de Vries R.P."/>
            <person name="Dyer P.S."/>
            <person name="Fillinger S."/>
            <person name="Fournier E."/>
            <person name="Gout L."/>
            <person name="Hahn M."/>
            <person name="Kohn L."/>
            <person name="Lapalu N."/>
            <person name="Plummer K.M."/>
            <person name="Pradier J.M."/>
            <person name="Quevillon E."/>
            <person name="Sharon A."/>
            <person name="Simon A."/>
            <person name="ten Have A."/>
            <person name="Tudzynski B."/>
            <person name="Tudzynski P."/>
            <person name="Wincker P."/>
            <person name="Andrew M."/>
            <person name="Anthouard V."/>
            <person name="Beever R.E."/>
            <person name="Beffa R."/>
            <person name="Benoit I."/>
            <person name="Bouzid O."/>
            <person name="Brault B."/>
            <person name="Chen Z."/>
            <person name="Choquer M."/>
            <person name="Collemare J."/>
            <person name="Cotton P."/>
            <person name="Danchin E.G."/>
            <person name="Da Silva C."/>
            <person name="Gautier A."/>
            <person name="Giraud C."/>
            <person name="Giraud T."/>
            <person name="Gonzalez C."/>
            <person name="Grossetete S."/>
            <person name="Guldener U."/>
            <person name="Henrissat B."/>
            <person name="Howlett B.J."/>
            <person name="Kodira C."/>
            <person name="Kretschmer M."/>
            <person name="Lappartient A."/>
            <person name="Leroch M."/>
            <person name="Levis C."/>
            <person name="Mauceli E."/>
            <person name="Neuveglise C."/>
            <person name="Oeser B."/>
            <person name="Pearson M."/>
            <person name="Poulain J."/>
            <person name="Poussereau N."/>
            <person name="Quesneville H."/>
            <person name="Rascle C."/>
            <person name="Schumacher J."/>
            <person name="Segurens B."/>
            <person name="Sexton A."/>
            <person name="Silva E."/>
            <person name="Sirven C."/>
            <person name="Soanes D.M."/>
            <person name="Talbot N.J."/>
            <person name="Templeton M."/>
            <person name="Yandava C."/>
            <person name="Yarden O."/>
            <person name="Zeng Q."/>
            <person name="Rollins J.A."/>
            <person name="Lebrun M.H."/>
            <person name="Dickman M."/>
        </authorList>
    </citation>
    <scope>NUCLEOTIDE SEQUENCE [LARGE SCALE GENOMIC DNA]</scope>
    <source>
        <strain evidence="2">T4</strain>
    </source>
</reference>
<dbReference type="InParanoid" id="G2YYR8"/>
<dbReference type="EMBL" id="FQ790362">
    <property type="protein sequence ID" value="CCD56766.1"/>
    <property type="molecule type" value="Genomic_DNA"/>
</dbReference>
<evidence type="ECO:0000313" key="1">
    <source>
        <dbReference type="EMBL" id="CCD56766.1"/>
    </source>
</evidence>
<evidence type="ECO:0000313" key="2">
    <source>
        <dbReference type="Proteomes" id="UP000008177"/>
    </source>
</evidence>
<accession>G2YYR8</accession>
<gene>
    <name evidence="1" type="ORF">BofuT4_uP140280.1</name>
</gene>
<dbReference type="AlphaFoldDB" id="G2YYR8"/>
<protein>
    <submittedName>
        <fullName evidence="1">Uncharacterized protein</fullName>
    </submittedName>
</protein>
<name>G2YYR8_BOTF4</name>